<evidence type="ECO:0000256" key="2">
    <source>
        <dbReference type="ARBA" id="ARBA00023015"/>
    </source>
</evidence>
<evidence type="ECO:0000259" key="6">
    <source>
        <dbReference type="Pfam" id="PF08281"/>
    </source>
</evidence>
<dbReference type="RefSeq" id="WP_251409973.1">
    <property type="nucleotide sequence ID" value="NZ_JAMQGM010000011.1"/>
</dbReference>
<dbReference type="InterPro" id="IPR036388">
    <property type="entry name" value="WH-like_DNA-bd_sf"/>
</dbReference>
<keyword evidence="8" id="KW-1185">Reference proteome</keyword>
<dbReference type="PANTHER" id="PTHR43133">
    <property type="entry name" value="RNA POLYMERASE ECF-TYPE SIGMA FACTO"/>
    <property type="match status" value="1"/>
</dbReference>
<reference evidence="7" key="1">
    <citation type="journal article" date="2023" name="Int. J. Syst. Evol. Microbiol.">
        <title>Streptomyces meridianus sp. nov. isolated from brackish water of the Tagus estuary in Alcochete, Portugal.</title>
        <authorList>
            <person name="Santos J.D.N."/>
            <person name="Klimek D."/>
            <person name="Calusinska M."/>
            <person name="Lobo Da Cunha A."/>
            <person name="Catita J."/>
            <person name="Goncalves H."/>
            <person name="Gonzalez I."/>
            <person name="Reyes F."/>
            <person name="Lage O.M."/>
        </authorList>
    </citation>
    <scope>NUCLEOTIDE SEQUENCE</scope>
    <source>
        <strain evidence="7">MTZ3.1</strain>
    </source>
</reference>
<dbReference type="InterPro" id="IPR013249">
    <property type="entry name" value="RNA_pol_sigma70_r4_t2"/>
</dbReference>
<evidence type="ECO:0000256" key="4">
    <source>
        <dbReference type="ARBA" id="ARBA00023163"/>
    </source>
</evidence>
<comment type="caution">
    <text evidence="7">The sequence shown here is derived from an EMBL/GenBank/DDBJ whole genome shotgun (WGS) entry which is preliminary data.</text>
</comment>
<dbReference type="PANTHER" id="PTHR43133:SF57">
    <property type="entry name" value="RNA POLYMERASE SIGMA-70 FACTOR"/>
    <property type="match status" value="1"/>
</dbReference>
<dbReference type="Gene3D" id="1.10.1740.10">
    <property type="match status" value="1"/>
</dbReference>
<dbReference type="Pfam" id="PF08281">
    <property type="entry name" value="Sigma70_r4_2"/>
    <property type="match status" value="1"/>
</dbReference>
<dbReference type="InterPro" id="IPR039425">
    <property type="entry name" value="RNA_pol_sigma-70-like"/>
</dbReference>
<dbReference type="Proteomes" id="UP001167160">
    <property type="component" value="Unassembled WGS sequence"/>
</dbReference>
<evidence type="ECO:0000256" key="1">
    <source>
        <dbReference type="ARBA" id="ARBA00010641"/>
    </source>
</evidence>
<organism evidence="7 8">
    <name type="scientific">Streptomyces meridianus</name>
    <dbReference type="NCBI Taxonomy" id="2938945"/>
    <lineage>
        <taxon>Bacteria</taxon>
        <taxon>Bacillati</taxon>
        <taxon>Actinomycetota</taxon>
        <taxon>Actinomycetes</taxon>
        <taxon>Kitasatosporales</taxon>
        <taxon>Streptomycetaceae</taxon>
        <taxon>Streptomyces</taxon>
    </lineage>
</organism>
<dbReference type="InterPro" id="IPR007627">
    <property type="entry name" value="RNA_pol_sigma70_r2"/>
</dbReference>
<protein>
    <submittedName>
        <fullName evidence="7">RNA polymerase sigma factor</fullName>
    </submittedName>
</protein>
<dbReference type="SUPFAM" id="SSF88659">
    <property type="entry name" value="Sigma3 and sigma4 domains of RNA polymerase sigma factors"/>
    <property type="match status" value="1"/>
</dbReference>
<keyword evidence="4" id="KW-0804">Transcription</keyword>
<dbReference type="InterPro" id="IPR013325">
    <property type="entry name" value="RNA_pol_sigma_r2"/>
</dbReference>
<evidence type="ECO:0000313" key="7">
    <source>
        <dbReference type="EMBL" id="MCM2576643.1"/>
    </source>
</evidence>
<name>A0ABT0X271_9ACTN</name>
<keyword evidence="2" id="KW-0805">Transcription regulation</keyword>
<comment type="similarity">
    <text evidence="1">Belongs to the sigma-70 factor family. ECF subfamily.</text>
</comment>
<feature type="domain" description="RNA polymerase sigma-70 region 2" evidence="5">
    <location>
        <begin position="32"/>
        <end position="97"/>
    </location>
</feature>
<proteinExistence type="inferred from homology"/>
<sequence>MKESSTRNTASASHVHRVERARSGDVDAFASLYHDYRANVFRYTLARMRNPAQAEDITSETFIRAFQAIHNFTPTHVDIGAWFITIARNLTVDYAKSACARREWLVDDVVGWDRAVVPSAEDQVLQTARYDPLRQALLALPSDLREALVLQYWAGWPKQRIARRMKRPTAGAVKSMRNRAIQQLRTSLDAGTFTP</sequence>
<evidence type="ECO:0000259" key="5">
    <source>
        <dbReference type="Pfam" id="PF04542"/>
    </source>
</evidence>
<evidence type="ECO:0000313" key="8">
    <source>
        <dbReference type="Proteomes" id="UP001167160"/>
    </source>
</evidence>
<gene>
    <name evidence="7" type="ORF">M1E25_04605</name>
</gene>
<dbReference type="NCBIfam" id="TIGR02937">
    <property type="entry name" value="sigma70-ECF"/>
    <property type="match status" value="1"/>
</dbReference>
<dbReference type="EMBL" id="JAMQGM010000011">
    <property type="protein sequence ID" value="MCM2576643.1"/>
    <property type="molecule type" value="Genomic_DNA"/>
</dbReference>
<dbReference type="SUPFAM" id="SSF88946">
    <property type="entry name" value="Sigma2 domain of RNA polymerase sigma factors"/>
    <property type="match status" value="1"/>
</dbReference>
<dbReference type="InterPro" id="IPR014284">
    <property type="entry name" value="RNA_pol_sigma-70_dom"/>
</dbReference>
<evidence type="ECO:0000256" key="3">
    <source>
        <dbReference type="ARBA" id="ARBA00023082"/>
    </source>
</evidence>
<accession>A0ABT0X271</accession>
<dbReference type="InterPro" id="IPR013324">
    <property type="entry name" value="RNA_pol_sigma_r3/r4-like"/>
</dbReference>
<keyword evidence="3" id="KW-0731">Sigma factor</keyword>
<feature type="domain" description="RNA polymerase sigma factor 70 region 4 type 2" evidence="6">
    <location>
        <begin position="132"/>
        <end position="184"/>
    </location>
</feature>
<dbReference type="Pfam" id="PF04542">
    <property type="entry name" value="Sigma70_r2"/>
    <property type="match status" value="1"/>
</dbReference>
<dbReference type="Gene3D" id="1.10.10.10">
    <property type="entry name" value="Winged helix-like DNA-binding domain superfamily/Winged helix DNA-binding domain"/>
    <property type="match status" value="1"/>
</dbReference>